<accession>A0ABV3ZMP0</accession>
<comment type="caution">
    <text evidence="1">The sequence shown here is derived from an EMBL/GenBank/DDBJ whole genome shotgun (WGS) entry which is preliminary data.</text>
</comment>
<dbReference type="EMBL" id="JAULBC010000014">
    <property type="protein sequence ID" value="MEX6691157.1"/>
    <property type="molecule type" value="Genomic_DNA"/>
</dbReference>
<keyword evidence="2" id="KW-1185">Reference proteome</keyword>
<sequence length="195" mass="22560">MKRLCVSGCFFILLVFSTKCTKEYSYVGDHSVDTFTTYVIPVNEQFSLQNYYRTTDASSLKFEVIFDSSCIYKTLDPLNQYDINKLYGFSDCDSAHLINSARIGWRWSDDSLRLFAFVHYNGQILSKEMTTASIGSIISCSIICDTNIYKFQVNDSCTEIHRFCNGGKYRHYYLYPYFGGDEKAPHEVVIKIREL</sequence>
<gene>
    <name evidence="1" type="ORF">QTN47_26850</name>
</gene>
<organism evidence="1 2">
    <name type="scientific">Danxiaibacter flavus</name>
    <dbReference type="NCBI Taxonomy" id="3049108"/>
    <lineage>
        <taxon>Bacteria</taxon>
        <taxon>Pseudomonadati</taxon>
        <taxon>Bacteroidota</taxon>
        <taxon>Chitinophagia</taxon>
        <taxon>Chitinophagales</taxon>
        <taxon>Chitinophagaceae</taxon>
        <taxon>Danxiaibacter</taxon>
    </lineage>
</organism>
<protein>
    <recommendedName>
        <fullName evidence="3">Lipoprotein</fullName>
    </recommendedName>
</protein>
<dbReference type="Proteomes" id="UP001560573">
    <property type="component" value="Unassembled WGS sequence"/>
</dbReference>
<evidence type="ECO:0000313" key="2">
    <source>
        <dbReference type="Proteomes" id="UP001560573"/>
    </source>
</evidence>
<evidence type="ECO:0008006" key="3">
    <source>
        <dbReference type="Google" id="ProtNLM"/>
    </source>
</evidence>
<proteinExistence type="predicted"/>
<reference evidence="1 2" key="1">
    <citation type="submission" date="2023-07" db="EMBL/GenBank/DDBJ databases">
        <authorList>
            <person name="Lian W.-H."/>
        </authorList>
    </citation>
    <scope>NUCLEOTIDE SEQUENCE [LARGE SCALE GENOMIC DNA]</scope>
    <source>
        <strain evidence="1 2">SYSU DXS3180</strain>
    </source>
</reference>
<evidence type="ECO:0000313" key="1">
    <source>
        <dbReference type="EMBL" id="MEX6691157.1"/>
    </source>
</evidence>
<name>A0ABV3ZMP0_9BACT</name>
<dbReference type="RefSeq" id="WP_369332573.1">
    <property type="nucleotide sequence ID" value="NZ_JAULBC010000014.1"/>
</dbReference>